<dbReference type="Proteomes" id="UP000264882">
    <property type="component" value="Chromosome"/>
</dbReference>
<dbReference type="SUPFAM" id="SSF52266">
    <property type="entry name" value="SGNH hydrolase"/>
    <property type="match status" value="1"/>
</dbReference>
<dbReference type="EMBL" id="CP008748">
    <property type="protein sequence ID" value="ASI53786.1"/>
    <property type="molecule type" value="Genomic_DNA"/>
</dbReference>
<proteinExistence type="predicted"/>
<accession>A0A4P1QFW4</accession>
<dbReference type="InterPro" id="IPR036514">
    <property type="entry name" value="SGNH_hydro_sf"/>
</dbReference>
<dbReference type="KEGG" id="mhyv:MHSN_00985"/>
<organism evidence="1 2">
    <name type="scientific">Metamycoplasma hyosynoviae</name>
    <dbReference type="NCBI Taxonomy" id="29559"/>
    <lineage>
        <taxon>Bacteria</taxon>
        <taxon>Bacillati</taxon>
        <taxon>Mycoplasmatota</taxon>
        <taxon>Mycoplasmoidales</taxon>
        <taxon>Metamycoplasmataceae</taxon>
        <taxon>Metamycoplasma</taxon>
    </lineage>
</organism>
<dbReference type="Gene3D" id="3.40.50.1110">
    <property type="entry name" value="SGNH hydrolase"/>
    <property type="match status" value="1"/>
</dbReference>
<evidence type="ECO:0000313" key="1">
    <source>
        <dbReference type="EMBL" id="ASI53786.1"/>
    </source>
</evidence>
<evidence type="ECO:0000313" key="2">
    <source>
        <dbReference type="Proteomes" id="UP000264882"/>
    </source>
</evidence>
<evidence type="ECO:0008006" key="3">
    <source>
        <dbReference type="Google" id="ProtNLM"/>
    </source>
</evidence>
<reference evidence="1 2" key="1">
    <citation type="submission" date="2014-06" db="EMBL/GenBank/DDBJ databases">
        <title>The Whole Genome Sequence of Mycoplasma hyosynoviae strain ATCC 27095.</title>
        <authorList>
            <person name="Calcutt M.J."/>
            <person name="Foecking M.F."/>
        </authorList>
    </citation>
    <scope>NUCLEOTIDE SEQUENCE [LARGE SCALE GENOMIC DNA]</scope>
    <source>
        <strain evidence="1 2">M60</strain>
    </source>
</reference>
<gene>
    <name evidence="1" type="ORF">MHSN_00985</name>
</gene>
<sequence>MNNKIKKEKHNILIPIATTLVGLSVPSVLSVACKNNTDIKIEKPEMFQKPIKGDVKYIALGDQYSRNHNDSMADYFDASSSTVYGLSYPSYIANYIKLLSNNDTKLKSYYNFSLSKSDIDTWLYLLSSNTKPTANVSKILAFNKNIDQHIQIQQESKIKKYFNDFDNPNSSSSFFINQVQNANLLTLSLGINDFVEYEELAGVIWKLVYSNFTTEQADAFFEKEFTKFFANEKQVVEKYNALITKIRELNKNVNINIVGYVQPFVKFSKILENKYQTNYIAKITNKVNSILETVSKAHRLNYLDFSTTEFLEKNLNSVSLGLTDDTLNTKGIKKVSQDIFIKMSLSYDEYEILINQKDAKDIKPEEQLKLSFARAIDFGKKGSFIKNNVVGIGVGQEISNKEFDFERHNNNQKIIQYEQDVRHNSKYISQFTAYFNGGKNFSNEDILKLINYLFSLTGIYLDDLPNFKEYIKKNLDDTKKKEILIKFLLEMVSNEELKNSVHLINDEIEKLFLNNHIKNVSPEKVFQTIYENLKWDQIVFNALKELVKKDIFKDPEVKTWISDVFKLILKDFLNSETFTGKLGQFAPLFNNLKKNPEFQNKLDSFITSTIDFVLKDTNIIFESKDIIELIIKLMNNAEDSFKALVNHLLLEISKDKKLVEDLTNSFITVVAKKYEIPSDVIENIKYSVNAILTNFHAYEDNYKFIKLFIKSYLQVFNTKTIDFNLLLTSKIFDNLLLVSSEENGINILISILGYMPVNPRIEKEKYLKGIKDLILHYLKKEVKLLKFVDATSRNLVLNLLFNYVNNPNINAQAKDIIKFIVEQALDDILSNKSLFYEMLKNISEWSIIRPLINMVEKNGLKDKILALNPGHNSVEDLANKIFKILYEQITSTDMVSTFKETILHVIYNQTSYKSKSILQFVSKMVENSEANSLNKIVNMLFEKISSTTELWTILNSFITSFVETELKISMTEEEKQTLQKYVADFWKNIPKSKLYANFYKKIVDTAKKVNIDDTDEEISKLYITELKNFISISQNLTLVSDIFDLIFIKDKSSHSEYDFKKVLKIYGKFLSSEQFVKYIFEKTQIKQLLLKLVANIEISDPALKEIITDFQKQLKEFIETNWEAKIENKIRDILTKSFSDSVIQSSDTFAKFVSNALTTANDNIKDIIKFIFDEFIFKSGTDNAKKLGQLLVEIIDKEVKGFEIKSQYKTSLASIIEKILVFIKDNDLYTKISDSVINGLKENIEANGFDFSKFDSTKIFKEDLLKEIFNVKFKSLIEDKLTNQEISDLIAVLFDNIDPIIEYAFSGTSSGIWSKIFKPNYVFDIIKVIYNKLTEQQRKDTVEKLFNHLDKIAKIPVVREYIETTIKSSLDKLDSNVQTIYKKHNKEFNTTKLSKELTDVIFNVLLTESNLTNLKEIFSHMLNFSPLYPNSNLEEFIIKVLKNAKTNGFEKLVSNNIDALTKQSNLIEFLSNLSLSLLDNEFEINFTKQEFDDLKNYLTLLFTNLNSFDFFKETYAELFTFLANNDTTSFDTLKSKLLSELTRILTPERLEKLVDLITLNKPGIEFSTKKFIETIKPIFTKGKLIDKLFEKYDLKKQILDAIKKIKLDSSYTQSVQNEFAKILENLTNVLETKWDPNIKPLLKTIIENAFKQENIKDIDSIYKWISKILVFSSANIETNLDEIFKELLKIENLLDAISSFLVELADQNLGNIDWQGASNGKDLLKQSIKKLLKVLPEINLIKPLAHSLIKSLELNISTFHFNYKKYEIAAGLDILYIINNLNYDKINEWVKTLTSEEIRNITIMLLNNLSKFSNLISNTSNSSTISNNSNETLNVGADKFYEILKSFISLLKTEDRQAIKTALPKLYDWIKSDEKVKKFIKDKLSIITKKLVELDPSYKELADKSIEKIEKIIYGDKFKALFNKLLETFIGLESTKFNELNTLNKVFQHLLSENKNEIKEVVKEALEAVTKDNDYVDKLLSVAFTLFEKKYKISSTSNQVNNIKSIIKRLITKINSLNFVSKLTDDFIDNLTKTEFINNNKFDLTFFIEQLVETMKKVKIDEYITSDNIKQLIETIFDKTVPYERLENEIYDLYIYIKQAIVKIKESQQEQSSNQNQSVQGSQPSQEEWLKKVEKLIFNLMSGMNGAIASDNQNGKTALINVIYRIIKNEIDSIDYVNLTQDIIKPEKLKLILNKVINYEEIKALITSFVNDFIGGEKLEATSFGELLSKIIDKIKPNLTDNLTKIANKFAQDDELLNEVLGELINFLKLENVTDEDKSFLKDLTSKLLVEFIKTDLYKKKLLNRTLTQFSNYAKEFDINKPQKWINDAIEKIKSAFSMTDALFIANYIGEDKIINGEKLVKLINLLLGKSKNPDSIIFNALRSLNQDPDENKRTNLASLNKIISEQISFKPKPIGDPNDPDNITVSIDPLTTINTIFKLLAQEVNKESQRISGYNDHYKIRSKQEAYKATYRLLVTTKLALFEMFGRETKTSDRDRSTGITSVTLYKGTRAIFWEIQEGTNLKAIPFISSKFSGMQRYFTNEKIRREFTNYCIEEHSSWFGLHKTWTYYEEDNYTPDAIAYIITSSGYHSSENHLLKPFKYKVTEDGTSNSISKKEYILLTIKEGGFGKFMKLNNTKSLSKWSGLHSTTEWE</sequence>
<name>A0A4P1QFW4_9BACT</name>
<protein>
    <recommendedName>
        <fullName evidence="3">SGNH hydrolase-type esterase domain-containing protein</fullName>
    </recommendedName>
</protein>
<dbReference type="PROSITE" id="PS51257">
    <property type="entry name" value="PROKAR_LIPOPROTEIN"/>
    <property type="match status" value="1"/>
</dbReference>
<dbReference type="RefSeq" id="WP_119863732.1">
    <property type="nucleotide sequence ID" value="NZ_CP008748.1"/>
</dbReference>
<keyword evidence="2" id="KW-1185">Reference proteome</keyword>